<evidence type="ECO:0000313" key="1">
    <source>
        <dbReference type="EMBL" id="CRZ12039.1"/>
    </source>
</evidence>
<dbReference type="EMBL" id="HACM01011597">
    <property type="protein sequence ID" value="CRZ12039.1"/>
    <property type="molecule type" value="Transcribed_RNA"/>
</dbReference>
<name>A0A0H5RTG9_9EUKA</name>
<reference evidence="1" key="1">
    <citation type="submission" date="2015-04" db="EMBL/GenBank/DDBJ databases">
        <title>The genome sequence of the plant pathogenic Rhizarian Plasmodiophora brassicae reveals insights in its biotrophic life cycle and the origin of chitin synthesis.</title>
        <authorList>
            <person name="Schwelm A."/>
            <person name="Fogelqvist J."/>
            <person name="Knaust A."/>
            <person name="Julke S."/>
            <person name="Lilja T."/>
            <person name="Dhandapani V."/>
            <person name="Bonilla-Rosso G."/>
            <person name="Karlsson M."/>
            <person name="Shevchenko A."/>
            <person name="Choi S.R."/>
            <person name="Kim H.G."/>
            <person name="Park J.Y."/>
            <person name="Lim Y.P."/>
            <person name="Ludwig-Muller J."/>
            <person name="Dixelius C."/>
        </authorList>
    </citation>
    <scope>NUCLEOTIDE SEQUENCE</scope>
    <source>
        <tissue evidence="1">Potato root galls</tissue>
    </source>
</reference>
<dbReference type="AlphaFoldDB" id="A0A0H5RTG9"/>
<organism evidence="1">
    <name type="scientific">Spongospora subterranea</name>
    <dbReference type="NCBI Taxonomy" id="70186"/>
    <lineage>
        <taxon>Eukaryota</taxon>
        <taxon>Sar</taxon>
        <taxon>Rhizaria</taxon>
        <taxon>Endomyxa</taxon>
        <taxon>Phytomyxea</taxon>
        <taxon>Plasmodiophorida</taxon>
        <taxon>Plasmodiophoridae</taxon>
        <taxon>Spongospora</taxon>
    </lineage>
</organism>
<accession>A0A0H5RTG9</accession>
<protein>
    <submittedName>
        <fullName evidence="1">Uncharacterized protein</fullName>
    </submittedName>
</protein>
<proteinExistence type="predicted"/>
<sequence>MQETDLARCRLPSYSMCIPITSIRCHVRLSSSILDGKWIMLVSRVRESASTLRVDPKLSRFGVSLNESSIITEDDRIGELSAIFQGTDSSLRFKRGHIHYAEISADVDQLGSTTIAELDAILPR</sequence>